<dbReference type="Proteomes" id="UP001501231">
    <property type="component" value="Unassembled WGS sequence"/>
</dbReference>
<sequence>MRPAVRPNPPAATNPEWHWGGELVPLTPAELRLPLGETVAESAAPCECAPWAPAWPGPTARSSARLRGDACYAARRTQ</sequence>
<proteinExistence type="predicted"/>
<dbReference type="EMBL" id="BAAARW010000016">
    <property type="protein sequence ID" value="GAA2427413.1"/>
    <property type="molecule type" value="Genomic_DNA"/>
</dbReference>
<evidence type="ECO:0000313" key="2">
    <source>
        <dbReference type="Proteomes" id="UP001501231"/>
    </source>
</evidence>
<protein>
    <submittedName>
        <fullName evidence="1">Uncharacterized protein</fullName>
    </submittedName>
</protein>
<keyword evidence="2" id="KW-1185">Reference proteome</keyword>
<organism evidence="1 2">
    <name type="scientific">Actinomadura vinacea</name>
    <dbReference type="NCBI Taxonomy" id="115336"/>
    <lineage>
        <taxon>Bacteria</taxon>
        <taxon>Bacillati</taxon>
        <taxon>Actinomycetota</taxon>
        <taxon>Actinomycetes</taxon>
        <taxon>Streptosporangiales</taxon>
        <taxon>Thermomonosporaceae</taxon>
        <taxon>Actinomadura</taxon>
    </lineage>
</organism>
<accession>A0ABP5WHA4</accession>
<gene>
    <name evidence="1" type="ORF">GCM10010191_45420</name>
</gene>
<name>A0ABP5WHA4_9ACTN</name>
<reference evidence="2" key="1">
    <citation type="journal article" date="2019" name="Int. J. Syst. Evol. Microbiol.">
        <title>The Global Catalogue of Microorganisms (GCM) 10K type strain sequencing project: providing services to taxonomists for standard genome sequencing and annotation.</title>
        <authorList>
            <consortium name="The Broad Institute Genomics Platform"/>
            <consortium name="The Broad Institute Genome Sequencing Center for Infectious Disease"/>
            <person name="Wu L."/>
            <person name="Ma J."/>
        </authorList>
    </citation>
    <scope>NUCLEOTIDE SEQUENCE [LARGE SCALE GENOMIC DNA]</scope>
    <source>
        <strain evidence="2">JCM 3325</strain>
    </source>
</reference>
<evidence type="ECO:0000313" key="1">
    <source>
        <dbReference type="EMBL" id="GAA2427413.1"/>
    </source>
</evidence>
<comment type="caution">
    <text evidence="1">The sequence shown here is derived from an EMBL/GenBank/DDBJ whole genome shotgun (WGS) entry which is preliminary data.</text>
</comment>